<dbReference type="Proteomes" id="UP000316921">
    <property type="component" value="Chromosome"/>
</dbReference>
<dbReference type="GO" id="GO:0015074">
    <property type="term" value="P:DNA integration"/>
    <property type="evidence" value="ECO:0007669"/>
    <property type="project" value="InterPro"/>
</dbReference>
<dbReference type="PANTHER" id="PTHR46889">
    <property type="entry name" value="TRANSPOSASE INSF FOR INSERTION SEQUENCE IS3B-RELATED"/>
    <property type="match status" value="1"/>
</dbReference>
<dbReference type="KEGG" id="pbap:Pla133_12870"/>
<dbReference type="EMBL" id="CP036287">
    <property type="protein sequence ID" value="QDU66221.1"/>
    <property type="molecule type" value="Genomic_DNA"/>
</dbReference>
<dbReference type="InterPro" id="IPR012337">
    <property type="entry name" value="RNaseH-like_sf"/>
</dbReference>
<organism evidence="2 3">
    <name type="scientific">Engelhardtia mirabilis</name>
    <dbReference type="NCBI Taxonomy" id="2528011"/>
    <lineage>
        <taxon>Bacteria</taxon>
        <taxon>Pseudomonadati</taxon>
        <taxon>Planctomycetota</taxon>
        <taxon>Planctomycetia</taxon>
        <taxon>Planctomycetia incertae sedis</taxon>
        <taxon>Engelhardtia</taxon>
    </lineage>
</organism>
<dbReference type="PROSITE" id="PS50994">
    <property type="entry name" value="INTEGRASE"/>
    <property type="match status" value="1"/>
</dbReference>
<dbReference type="SUPFAM" id="SSF53098">
    <property type="entry name" value="Ribonuclease H-like"/>
    <property type="match status" value="1"/>
</dbReference>
<dbReference type="Gene3D" id="3.30.420.10">
    <property type="entry name" value="Ribonuclease H-like superfamily/Ribonuclease H"/>
    <property type="match status" value="1"/>
</dbReference>
<name>A0A518BGW7_9BACT</name>
<dbReference type="InterPro" id="IPR050900">
    <property type="entry name" value="Transposase_IS3/IS150/IS904"/>
</dbReference>
<feature type="domain" description="Integrase catalytic" evidence="1">
    <location>
        <begin position="33"/>
        <end position="110"/>
    </location>
</feature>
<dbReference type="InterPro" id="IPR001584">
    <property type="entry name" value="Integrase_cat-core"/>
</dbReference>
<dbReference type="PANTHER" id="PTHR46889:SF4">
    <property type="entry name" value="TRANSPOSASE INSO FOR INSERTION SEQUENCE ELEMENT IS911B-RELATED"/>
    <property type="match status" value="1"/>
</dbReference>
<gene>
    <name evidence="2" type="ORF">Pla133_12870</name>
</gene>
<accession>A0A518BGW7</accession>
<dbReference type="InterPro" id="IPR036397">
    <property type="entry name" value="RNaseH_sf"/>
</dbReference>
<keyword evidence="3" id="KW-1185">Reference proteome</keyword>
<sequence>MREMGLRATYRRPRTSVKSPENRVYPYLLRDLAIERPNQVWCSDITYVPMARGFVYLVVIMDWHSRAVLSWRMSNTLDTDFCVEALEAAREAAGSWPEIMNTDQGCQFTR</sequence>
<proteinExistence type="predicted"/>
<dbReference type="AlphaFoldDB" id="A0A518BGW7"/>
<evidence type="ECO:0000313" key="2">
    <source>
        <dbReference type="EMBL" id="QDU66221.1"/>
    </source>
</evidence>
<evidence type="ECO:0000313" key="3">
    <source>
        <dbReference type="Proteomes" id="UP000316921"/>
    </source>
</evidence>
<evidence type="ECO:0000259" key="1">
    <source>
        <dbReference type="PROSITE" id="PS50994"/>
    </source>
</evidence>
<dbReference type="GO" id="GO:0003676">
    <property type="term" value="F:nucleic acid binding"/>
    <property type="evidence" value="ECO:0007669"/>
    <property type="project" value="InterPro"/>
</dbReference>
<dbReference type="Pfam" id="PF00665">
    <property type="entry name" value="rve"/>
    <property type="match status" value="1"/>
</dbReference>
<protein>
    <submittedName>
        <fullName evidence="2">Integrase core domain protein</fullName>
    </submittedName>
</protein>
<reference evidence="2 3" key="1">
    <citation type="submission" date="2019-02" db="EMBL/GenBank/DDBJ databases">
        <title>Deep-cultivation of Planctomycetes and their phenomic and genomic characterization uncovers novel biology.</title>
        <authorList>
            <person name="Wiegand S."/>
            <person name="Jogler M."/>
            <person name="Boedeker C."/>
            <person name="Pinto D."/>
            <person name="Vollmers J."/>
            <person name="Rivas-Marin E."/>
            <person name="Kohn T."/>
            <person name="Peeters S.H."/>
            <person name="Heuer A."/>
            <person name="Rast P."/>
            <person name="Oberbeckmann S."/>
            <person name="Bunk B."/>
            <person name="Jeske O."/>
            <person name="Meyerdierks A."/>
            <person name="Storesund J.E."/>
            <person name="Kallscheuer N."/>
            <person name="Luecker S."/>
            <person name="Lage O.M."/>
            <person name="Pohl T."/>
            <person name="Merkel B.J."/>
            <person name="Hornburger P."/>
            <person name="Mueller R.-W."/>
            <person name="Bruemmer F."/>
            <person name="Labrenz M."/>
            <person name="Spormann A.M."/>
            <person name="Op den Camp H."/>
            <person name="Overmann J."/>
            <person name="Amann R."/>
            <person name="Jetten M.S.M."/>
            <person name="Mascher T."/>
            <person name="Medema M.H."/>
            <person name="Devos D.P."/>
            <person name="Kaster A.-K."/>
            <person name="Ovreas L."/>
            <person name="Rohde M."/>
            <person name="Galperin M.Y."/>
            <person name="Jogler C."/>
        </authorList>
    </citation>
    <scope>NUCLEOTIDE SEQUENCE [LARGE SCALE GENOMIC DNA]</scope>
    <source>
        <strain evidence="2 3">Pla133</strain>
    </source>
</reference>